<dbReference type="Proteomes" id="UP001501367">
    <property type="component" value="Unassembled WGS sequence"/>
</dbReference>
<gene>
    <name evidence="1" type="ORF">GCM10022422_34260</name>
</gene>
<keyword evidence="2" id="KW-1185">Reference proteome</keyword>
<dbReference type="SUPFAM" id="SSF53474">
    <property type="entry name" value="alpha/beta-Hydrolases"/>
    <property type="match status" value="1"/>
</dbReference>
<proteinExistence type="predicted"/>
<accession>A0ABP7FTI2</accession>
<dbReference type="InterPro" id="IPR029058">
    <property type="entry name" value="AB_hydrolase_fold"/>
</dbReference>
<organism evidence="1 2">
    <name type="scientific">Flavobacterium ginsengisoli</name>
    <dbReference type="NCBI Taxonomy" id="871694"/>
    <lineage>
        <taxon>Bacteria</taxon>
        <taxon>Pseudomonadati</taxon>
        <taxon>Bacteroidota</taxon>
        <taxon>Flavobacteriia</taxon>
        <taxon>Flavobacteriales</taxon>
        <taxon>Flavobacteriaceae</taxon>
        <taxon>Flavobacterium</taxon>
    </lineage>
</organism>
<comment type="caution">
    <text evidence="1">The sequence shown here is derived from an EMBL/GenBank/DDBJ whole genome shotgun (WGS) entry which is preliminary data.</text>
</comment>
<reference evidence="2" key="1">
    <citation type="journal article" date="2019" name="Int. J. Syst. Evol. Microbiol.">
        <title>The Global Catalogue of Microorganisms (GCM) 10K type strain sequencing project: providing services to taxonomists for standard genome sequencing and annotation.</title>
        <authorList>
            <consortium name="The Broad Institute Genomics Platform"/>
            <consortium name="The Broad Institute Genome Sequencing Center for Infectious Disease"/>
            <person name="Wu L."/>
            <person name="Ma J."/>
        </authorList>
    </citation>
    <scope>NUCLEOTIDE SEQUENCE [LARGE SCALE GENOMIC DNA]</scope>
    <source>
        <strain evidence="2">JCM 17336</strain>
    </source>
</reference>
<dbReference type="Gene3D" id="3.40.50.1820">
    <property type="entry name" value="alpha/beta hydrolase"/>
    <property type="match status" value="1"/>
</dbReference>
<dbReference type="EMBL" id="BAABDT010000006">
    <property type="protein sequence ID" value="GAA3746948.1"/>
    <property type="molecule type" value="Genomic_DNA"/>
</dbReference>
<dbReference type="RefSeq" id="WP_198856259.1">
    <property type="nucleotide sequence ID" value="NZ_BAABDT010000006.1"/>
</dbReference>
<evidence type="ECO:0000313" key="2">
    <source>
        <dbReference type="Proteomes" id="UP001501367"/>
    </source>
</evidence>
<name>A0ABP7FTI2_9FLAO</name>
<protein>
    <recommendedName>
        <fullName evidence="3">Alpha/beta hydrolase fold-3 domain-containing protein</fullName>
    </recommendedName>
</protein>
<evidence type="ECO:0008006" key="3">
    <source>
        <dbReference type="Google" id="ProtNLM"/>
    </source>
</evidence>
<evidence type="ECO:0000313" key="1">
    <source>
        <dbReference type="EMBL" id="GAA3746948.1"/>
    </source>
</evidence>
<sequence length="295" mass="33996">MIHTKRLVGGLFAFFFLVNCHATEIIKEKQYELNIATKQKAVLILFPCFPCNIENTKNEAKFLKNLKAEGITTLLLNYNMKLYLSESEKKEYSLALNSIFDRNKIAKQNIFIGGFSSGGNLALLLSNYLIQTKNAIQPKGLFVVDSPLDLERLYIGAQDDVKKNVSEEAVEEGNYLIQLLNNDLGNPRTNIEPYKKASPYLISCNSKENIEYLKDIKIRFYCEPDLDWYLTNKNRTYEELNAFHLEKAYDSLLNLGAKKIEFIKTSNRGFDSKGNKKPHSWNLVEREDLIKWILN</sequence>